<reference evidence="2 3" key="1">
    <citation type="submission" date="2023-08" db="EMBL/GenBank/DDBJ databases">
        <title>A Necator americanus chromosomal reference genome.</title>
        <authorList>
            <person name="Ilik V."/>
            <person name="Petrzelkova K.J."/>
            <person name="Pardy F."/>
            <person name="Fuh T."/>
            <person name="Niatou-Singa F.S."/>
            <person name="Gouil Q."/>
            <person name="Baker L."/>
            <person name="Ritchie M.E."/>
            <person name="Jex A.R."/>
            <person name="Gazzola D."/>
            <person name="Li H."/>
            <person name="Toshio Fujiwara R."/>
            <person name="Zhan B."/>
            <person name="Aroian R.V."/>
            <person name="Pafco B."/>
            <person name="Schwarz E.M."/>
        </authorList>
    </citation>
    <scope>NUCLEOTIDE SEQUENCE [LARGE SCALE GENOMIC DNA]</scope>
    <source>
        <strain evidence="2 3">Aroian</strain>
        <tissue evidence="2">Whole animal</tissue>
    </source>
</reference>
<proteinExistence type="predicted"/>
<name>A0ABR1C0G5_NECAM</name>
<protein>
    <submittedName>
        <fullName evidence="2">Uncharacterized protein</fullName>
    </submittedName>
</protein>
<feature type="region of interest" description="Disordered" evidence="1">
    <location>
        <begin position="1"/>
        <end position="26"/>
    </location>
</feature>
<evidence type="ECO:0000313" key="2">
    <source>
        <dbReference type="EMBL" id="KAK6732069.1"/>
    </source>
</evidence>
<organism evidence="2 3">
    <name type="scientific">Necator americanus</name>
    <name type="common">Human hookworm</name>
    <dbReference type="NCBI Taxonomy" id="51031"/>
    <lineage>
        <taxon>Eukaryota</taxon>
        <taxon>Metazoa</taxon>
        <taxon>Ecdysozoa</taxon>
        <taxon>Nematoda</taxon>
        <taxon>Chromadorea</taxon>
        <taxon>Rhabditida</taxon>
        <taxon>Rhabditina</taxon>
        <taxon>Rhabditomorpha</taxon>
        <taxon>Strongyloidea</taxon>
        <taxon>Ancylostomatidae</taxon>
        <taxon>Bunostominae</taxon>
        <taxon>Necator</taxon>
    </lineage>
</organism>
<keyword evidence="3" id="KW-1185">Reference proteome</keyword>
<evidence type="ECO:0000256" key="1">
    <source>
        <dbReference type="SAM" id="MobiDB-lite"/>
    </source>
</evidence>
<sequence>MGLEQQSDVLGKWYSPAERTPDNGNRLIDSCEQSDLIIASTFKRNHRRHQLTWQGSTTFWRRTSLSQISENIELFGTSRSTLTTVQFFSASKYDRRFHKRNRGDPLQPKIDKAGLKEEECRMKFRQRVSVHVGVRTRKKLSDADSLKKCIQDAARETLLVLLPRKKFAFASAETNSTYNFVCAARSIGDFNQEKRLRRKVRRQLQQDRDNE</sequence>
<comment type="caution">
    <text evidence="2">The sequence shown here is derived from an EMBL/GenBank/DDBJ whole genome shotgun (WGS) entry which is preliminary data.</text>
</comment>
<gene>
    <name evidence="2" type="primary">Necator_chrII.g4233</name>
    <name evidence="2" type="ORF">RB195_016441</name>
</gene>
<dbReference type="EMBL" id="JAVFWL010000002">
    <property type="protein sequence ID" value="KAK6732069.1"/>
    <property type="molecule type" value="Genomic_DNA"/>
</dbReference>
<evidence type="ECO:0000313" key="3">
    <source>
        <dbReference type="Proteomes" id="UP001303046"/>
    </source>
</evidence>
<accession>A0ABR1C0G5</accession>
<dbReference type="Proteomes" id="UP001303046">
    <property type="component" value="Unassembled WGS sequence"/>
</dbReference>